<dbReference type="SUPFAM" id="SSF48452">
    <property type="entry name" value="TPR-like"/>
    <property type="match status" value="2"/>
</dbReference>
<dbReference type="PANTHER" id="PTHR44943">
    <property type="entry name" value="CELLULOSE SYNTHASE OPERON PROTEIN C"/>
    <property type="match status" value="1"/>
</dbReference>
<accession>A0ABN6FCM8</accession>
<organism evidence="5 6">
    <name type="scientific">Desulfoluna limicola</name>
    <dbReference type="NCBI Taxonomy" id="2810562"/>
    <lineage>
        <taxon>Bacteria</taxon>
        <taxon>Pseudomonadati</taxon>
        <taxon>Thermodesulfobacteriota</taxon>
        <taxon>Desulfobacteria</taxon>
        <taxon>Desulfobacterales</taxon>
        <taxon>Desulfolunaceae</taxon>
        <taxon>Desulfoluna</taxon>
    </lineage>
</organism>
<keyword evidence="6" id="KW-1185">Reference proteome</keyword>
<evidence type="ECO:0008006" key="7">
    <source>
        <dbReference type="Google" id="ProtNLM"/>
    </source>
</evidence>
<sequence length="325" mass="38468">MGAFRQIKLILLIIFYNIRMFFSKTTKGFYYSKIGVLHFELENYYTSIIHFNKSRKYSYNDSLFTEYNTYYLGYCYLNLGDYKKAIKYLEQCINKNNEDEILELLGWCYLMVSNYSMAKKMYEKLNVLDNYSIVNKIQYAKILIEMGDKNKALESLSQAESINHDSIVNGVIKSIKYKLKGELIKSIDILENVIKSKYTEVKEGKYFKLEDLYLFLAELQKENESHKEALSTLEESHKKNSKDIWIKNALAMEYAEQKLKLKEALTLINQCILHQPENPIFIDTKAWILYRLQKKKLSKEFIEKSLNLNPDSKMAQQHFDEISRL</sequence>
<keyword evidence="1" id="KW-0677">Repeat</keyword>
<feature type="coiled-coil region" evidence="4">
    <location>
        <begin position="209"/>
        <end position="236"/>
    </location>
</feature>
<dbReference type="InterPro" id="IPR011990">
    <property type="entry name" value="TPR-like_helical_dom_sf"/>
</dbReference>
<reference evidence="5 6" key="1">
    <citation type="submission" date="2021-02" db="EMBL/GenBank/DDBJ databases">
        <title>Complete genome of Desulfoluna sp. strain ASN36.</title>
        <authorList>
            <person name="Takahashi A."/>
            <person name="Kojima H."/>
            <person name="Fukui M."/>
        </authorList>
    </citation>
    <scope>NUCLEOTIDE SEQUENCE [LARGE SCALE GENOMIC DNA]</scope>
    <source>
        <strain evidence="5 6">ASN36</strain>
    </source>
</reference>
<dbReference type="Pfam" id="PF12895">
    <property type="entry name" value="ANAPC3"/>
    <property type="match status" value="1"/>
</dbReference>
<keyword evidence="4" id="KW-0175">Coiled coil</keyword>
<evidence type="ECO:0000313" key="6">
    <source>
        <dbReference type="Proteomes" id="UP001320148"/>
    </source>
</evidence>
<name>A0ABN6FCM8_9BACT</name>
<dbReference type="InterPro" id="IPR051685">
    <property type="entry name" value="Ycf3/AcsC/BcsC/TPR_MFPF"/>
</dbReference>
<evidence type="ECO:0000256" key="4">
    <source>
        <dbReference type="SAM" id="Coils"/>
    </source>
</evidence>
<dbReference type="PANTHER" id="PTHR44943:SF4">
    <property type="entry name" value="TPR REPEAT-CONTAINING PROTEIN MJ0798"/>
    <property type="match status" value="1"/>
</dbReference>
<feature type="repeat" description="TPR" evidence="3">
    <location>
        <begin position="66"/>
        <end position="99"/>
    </location>
</feature>
<evidence type="ECO:0000256" key="3">
    <source>
        <dbReference type="PROSITE-ProRule" id="PRU00339"/>
    </source>
</evidence>
<evidence type="ECO:0000256" key="2">
    <source>
        <dbReference type="ARBA" id="ARBA00022803"/>
    </source>
</evidence>
<dbReference type="Proteomes" id="UP001320148">
    <property type="component" value="Chromosome"/>
</dbReference>
<keyword evidence="2 3" id="KW-0802">TPR repeat</keyword>
<gene>
    <name evidence="5" type="ORF">DSLASN_44010</name>
</gene>
<dbReference type="Gene3D" id="1.25.40.10">
    <property type="entry name" value="Tetratricopeptide repeat domain"/>
    <property type="match status" value="2"/>
</dbReference>
<proteinExistence type="predicted"/>
<dbReference type="EMBL" id="AP024488">
    <property type="protein sequence ID" value="BCS98769.1"/>
    <property type="molecule type" value="Genomic_DNA"/>
</dbReference>
<protein>
    <recommendedName>
        <fullName evidence="7">Tetratricopeptide repeat protein</fullName>
    </recommendedName>
</protein>
<evidence type="ECO:0000313" key="5">
    <source>
        <dbReference type="EMBL" id="BCS98769.1"/>
    </source>
</evidence>
<dbReference type="InterPro" id="IPR019734">
    <property type="entry name" value="TPR_rpt"/>
</dbReference>
<evidence type="ECO:0000256" key="1">
    <source>
        <dbReference type="ARBA" id="ARBA00022737"/>
    </source>
</evidence>
<dbReference type="SMART" id="SM00028">
    <property type="entry name" value="TPR"/>
    <property type="match status" value="5"/>
</dbReference>
<dbReference type="Pfam" id="PF13181">
    <property type="entry name" value="TPR_8"/>
    <property type="match status" value="2"/>
</dbReference>
<dbReference type="PROSITE" id="PS50005">
    <property type="entry name" value="TPR"/>
    <property type="match status" value="1"/>
</dbReference>